<dbReference type="Gene3D" id="2.60.40.3710">
    <property type="match status" value="1"/>
</dbReference>
<gene>
    <name evidence="6" type="ORF">HMPREF1222_00666</name>
</gene>
<dbReference type="Pfam" id="PF07703">
    <property type="entry name" value="A2M_BRD"/>
    <property type="match status" value="1"/>
</dbReference>
<dbReference type="InterPro" id="IPR008930">
    <property type="entry name" value="Terpenoid_cyclase/PrenylTrfase"/>
</dbReference>
<dbReference type="Gene3D" id="2.60.40.1930">
    <property type="match status" value="1"/>
</dbReference>
<feature type="region of interest" description="Disordered" evidence="3">
    <location>
        <begin position="1397"/>
        <end position="1440"/>
    </location>
</feature>
<feature type="domain" description="Alpha-2-macroglobulin bait region" evidence="4">
    <location>
        <begin position="1089"/>
        <end position="1244"/>
    </location>
</feature>
<name>S3LCH8_9SPIR</name>
<dbReference type="SMART" id="SM01360">
    <property type="entry name" value="A2M"/>
    <property type="match status" value="1"/>
</dbReference>
<dbReference type="EMBL" id="ATFC01000003">
    <property type="protein sequence ID" value="EPF47390.1"/>
    <property type="molecule type" value="Genomic_DNA"/>
</dbReference>
<evidence type="ECO:0000256" key="1">
    <source>
        <dbReference type="ARBA" id="ARBA00010556"/>
    </source>
</evidence>
<dbReference type="Gene3D" id="1.50.10.20">
    <property type="match status" value="1"/>
</dbReference>
<dbReference type="PATRIC" id="fig|1125702.3.peg.700"/>
<dbReference type="GO" id="GO:0004866">
    <property type="term" value="F:endopeptidase inhibitor activity"/>
    <property type="evidence" value="ECO:0007669"/>
    <property type="project" value="InterPro"/>
</dbReference>
<feature type="compositionally biased region" description="Low complexity" evidence="3">
    <location>
        <begin position="126"/>
        <end position="135"/>
    </location>
</feature>
<evidence type="ECO:0000259" key="5">
    <source>
        <dbReference type="SMART" id="SM01360"/>
    </source>
</evidence>
<organism evidence="6 7">
    <name type="scientific">Treponema vincentii F0403</name>
    <dbReference type="NCBI Taxonomy" id="1125702"/>
    <lineage>
        <taxon>Bacteria</taxon>
        <taxon>Pseudomonadati</taxon>
        <taxon>Spirochaetota</taxon>
        <taxon>Spirochaetia</taxon>
        <taxon>Spirochaetales</taxon>
        <taxon>Treponemataceae</taxon>
        <taxon>Treponema</taxon>
    </lineage>
</organism>
<proteinExistence type="inferred from homology"/>
<dbReference type="InterPro" id="IPR051802">
    <property type="entry name" value="YfhM-like"/>
</dbReference>
<feature type="domain" description="Alpha-2-macroglobulin" evidence="5">
    <location>
        <begin position="1308"/>
        <end position="1397"/>
    </location>
</feature>
<dbReference type="InterPro" id="IPR011625">
    <property type="entry name" value="A2M_N_BRD"/>
</dbReference>
<dbReference type="InterPro" id="IPR002890">
    <property type="entry name" value="MG2"/>
</dbReference>
<accession>S3LCH8</accession>
<dbReference type="InterPro" id="IPR032812">
    <property type="entry name" value="SbsA_Ig"/>
</dbReference>
<dbReference type="Pfam" id="PF13205">
    <property type="entry name" value="Big_5"/>
    <property type="match status" value="1"/>
</dbReference>
<dbReference type="Pfam" id="PF17973">
    <property type="entry name" value="bMG10"/>
    <property type="match status" value="1"/>
</dbReference>
<evidence type="ECO:0000313" key="7">
    <source>
        <dbReference type="Proteomes" id="UP000014605"/>
    </source>
</evidence>
<feature type="region of interest" description="Disordered" evidence="3">
    <location>
        <begin position="110"/>
        <end position="144"/>
    </location>
</feature>
<dbReference type="PROSITE" id="PS51257">
    <property type="entry name" value="PROKAR_LIPOPROTEIN"/>
    <property type="match status" value="1"/>
</dbReference>
<dbReference type="InterPro" id="IPR041246">
    <property type="entry name" value="Bact_MG10"/>
</dbReference>
<comment type="caution">
    <text evidence="6">The sequence shown here is derived from an EMBL/GenBank/DDBJ whole genome shotgun (WGS) entry which is preliminary data.</text>
</comment>
<evidence type="ECO:0000259" key="4">
    <source>
        <dbReference type="SMART" id="SM01359"/>
    </source>
</evidence>
<evidence type="ECO:0000256" key="3">
    <source>
        <dbReference type="SAM" id="MobiDB-lite"/>
    </source>
</evidence>
<protein>
    <recommendedName>
        <fullName evidence="8">Alpha-2-macroglobulin domain-containing protein</fullName>
    </recommendedName>
</protein>
<reference evidence="6 7" key="1">
    <citation type="submission" date="2013-04" db="EMBL/GenBank/DDBJ databases">
        <title>The Genome Sequence of Treponema vincentii F0403.</title>
        <authorList>
            <consortium name="The Broad Institute Genomics Platform"/>
            <person name="Earl A."/>
            <person name="Ward D."/>
            <person name="Feldgarden M."/>
            <person name="Gevers D."/>
            <person name="Leonetti C."/>
            <person name="Izard J."/>
            <person name="Walker B."/>
            <person name="Young S."/>
            <person name="Zeng Q."/>
            <person name="Gargeya S."/>
            <person name="Fitzgerald M."/>
            <person name="Haas B."/>
            <person name="Abouelleil A."/>
            <person name="Allen A.W."/>
            <person name="Alvarado L."/>
            <person name="Arachchi H.M."/>
            <person name="Berlin A.M."/>
            <person name="Chapman S.B."/>
            <person name="Gainer-Dewar J."/>
            <person name="Goldberg J."/>
            <person name="Griggs A."/>
            <person name="Gujja S."/>
            <person name="Hansen M."/>
            <person name="Howarth C."/>
            <person name="Imamovic A."/>
            <person name="Ireland A."/>
            <person name="Larimer J."/>
            <person name="McCowan C."/>
            <person name="Murphy C."/>
            <person name="Pearson M."/>
            <person name="Poon T.W."/>
            <person name="Priest M."/>
            <person name="Roberts A."/>
            <person name="Saif S."/>
            <person name="Shea T."/>
            <person name="Sisk P."/>
            <person name="Sykes S."/>
            <person name="Wortman J."/>
            <person name="Nusbaum C."/>
            <person name="Birren B."/>
        </authorList>
    </citation>
    <scope>NUCLEOTIDE SEQUENCE [LARGE SCALE GENOMIC DNA]</scope>
    <source>
        <strain evidence="6 7">F0403</strain>
    </source>
</reference>
<dbReference type="RefSeq" id="WP_016518200.1">
    <property type="nucleotide sequence ID" value="NZ_KE332512.1"/>
</dbReference>
<dbReference type="Pfam" id="PF00207">
    <property type="entry name" value="A2M"/>
    <property type="match status" value="1"/>
</dbReference>
<keyword evidence="7" id="KW-1185">Reference proteome</keyword>
<feature type="compositionally biased region" description="Low complexity" evidence="3">
    <location>
        <begin position="1405"/>
        <end position="1433"/>
    </location>
</feature>
<evidence type="ECO:0008006" key="8">
    <source>
        <dbReference type="Google" id="ProtNLM"/>
    </source>
</evidence>
<dbReference type="SMART" id="SM01359">
    <property type="entry name" value="A2M_N_2"/>
    <property type="match status" value="1"/>
</dbReference>
<keyword evidence="2" id="KW-0732">Signal</keyword>
<evidence type="ECO:0000256" key="2">
    <source>
        <dbReference type="ARBA" id="ARBA00022729"/>
    </source>
</evidence>
<dbReference type="InterPro" id="IPR001599">
    <property type="entry name" value="Macroglobln_a2"/>
</dbReference>
<dbReference type="SUPFAM" id="SSF48239">
    <property type="entry name" value="Terpenoid cyclases/Protein prenyltransferases"/>
    <property type="match status" value="1"/>
</dbReference>
<dbReference type="Proteomes" id="UP000014605">
    <property type="component" value="Unassembled WGS sequence"/>
</dbReference>
<dbReference type="Pfam" id="PF01835">
    <property type="entry name" value="MG2"/>
    <property type="match status" value="1"/>
</dbReference>
<dbReference type="GeneID" id="301460857"/>
<sequence length="2069" mass="225339">MKKAGIVLMIIALTAVIGGCGKGAGSTDAKQKAYIAKLQEQTQSKYDDPKLSDFEKQFLPQYAIETPEPEQEAKIPAFKAPAPQTSAKDASVIPGVRALTAYQTAYTPRLMETGAQPKDAGGDGSSGNADSPSDARQGAETIDLPQGGALTVADWGPKGKIPAAVTAPSLYVVFSLPVKAIAALEKPAAESSCLSISPAVKGVFRWYGSRYLAFEPEESLKPGQEYTMTVKDEVQALNGKKIEGRKQFKITSETLRITYMQPGYTLRKNSDRWIPIDTDNLIPEAANDVQLSFNYPVRPEDLSSILSVSVQEAGKQAVPYRYTLSRIEGENDFNVLVTIGEKIPFNATVTVAAKRPDGSLTSVRYHTLKPFTARGAAAYHNDYGYTNPIRIGFSHPVDTKTVLNNISINPPLAFDEKNIEVLNSAYNPAVLIHSLPVSPQEKYTVTVQNGIKDIYGRAIASAASYTVTIPDAPSFVQYNDSGHLMLEAAYPHKYLFEYQNILSPSDYAVAKTDNPLNLLVWGEAYDSSKAKTLDVSVRNKRQFELADLDPYLENGKGFVRIDTAVTLPPYSQRDKKPHVSRRTSTVQVTDLGITVRAALNKTVVMVSKLSTGEPVEGASVYLYDAKTDKADTAVSPEEGAQNPFASGTTDKEGLAVLPYGSKSIRFFRNAESYTAVFVEKDGDRAVFYPHTHSPWRFDVSAAYYPQEVAETRQRTFLFSDRGLYKPGETVSFRGIDRTQTFSTFTPYEGDYTVTLSGYSWEGDDVEVAMQGGTCTGSGSFWGSFDLPDDLAPGSYSLTYRRADDTNSEPQECLITVAYFEKLKFQAEVALPQQPLIMGDTITAAVSASYLSGGGLGRASYSGSWMRQGTSFRPQNPALKGYRFGVEGYGIDHVSSFSGTLSNAGTAELSCQAAATEGIVGLPYRYTAEASITDVSNQQISARDAVTVHPAAFYVGLARPENLTGFAQKGQKLTFPFILASLEGNPLTDTKLAAGDFTVELIRENWKPVQERGAGGSIYSNYEKENITEHTATVKPAAKGTVQLTPKNAGSYILSMSGTDTAGRKFKTDYRFYVTGSGASFWDRDYEDAVRLTPDQSLYNPGDTARILMESPLPAGRYLITVEREGIFTEEIRELGGNTQVLEIPVAGNYVPVVYVAVSSYSVRTKEPEHKLGELDLDKPKGIFGMTPVFVNTRVKAFSVELAADKSVYKPGEQATITLTATRGGKPLANAELTLLAVDRGVLDLIDYHVPNPLEFFYNPENFRLGVMGGDSRSWLMDPVMMEAKALAGGDSDGGKEGDEAERSNFNPTAVFIPILKTDANGRVTATFTLPDTLTSYRLTAVGAHTDLFALHEEEITVQNTVNILPVMPRRLRERDTAECGVLISNVDTRAHSITVSASVREPGSQDDSAADAQGGQQGSAGNAAGQKNGQGQDTSTVGIPHRGAAFIDGETTHTVTVAGGQQAAVYFDIAAVKAGTVEAVFTVSSDALKEKLIQPLVIERPFVFETVTATGAIAQNESEAAEGLVIPSMADSNTGSLSLTLDSSGLGALSSAIDYVFDYPFLCMEQQSARVLPLVLFDNYIDVFSLKSKVPNVRHTVTKTMAAWAREQHDDGGFPYWPGGWDTDFYVSLRIAHICAAAQQRGYTPDDIAVNTKRLTDYIRSQLLANRKALSPYIQAYACFVLAMNGAGFDDSILTAVQTRVIPQLEDYTAQPNDLAALALLSLTYTQRNRAGDAAKAAKCTERIINSCRFTTRSVSLAVPPQQGYRFWYGNDLSLDLALILQSLVKAAPDHSREDAVRAVLYTLLQRQKGGYWQNTATTAHVLEAVYEYIQYAQLDATDLTAAASLPGGDLLTAAFKGVAAKPAFQMFSFKEQPVSGAKRDTLLPIRFTKTGTGQLYYTASLAYALPQERQKPRDEGLGVSCTIRDIAADKIVTPDSENSSMITLESGKTYEIAIRLSSGKDYTFVALRAPIPSGAEILDAAFVTTASNDYEEEDTEESWTDWRPLSKQQIYDNEVQYFWNIWDKGGSTVRFKFRAARRGIFPCPPVTAECMYENEIFGRSSGTLYVIK</sequence>
<comment type="similarity">
    <text evidence="1">Belongs to the protease inhibitor I39 (alpha-2-macroglobulin) family. Bacterial alpha-2-macroglobulin subfamily.</text>
</comment>
<dbReference type="HOGENOM" id="CLU_002018_0_0_12"/>
<dbReference type="PANTHER" id="PTHR40094">
    <property type="entry name" value="ALPHA-2-MACROGLOBULIN HOMOLOG"/>
    <property type="match status" value="1"/>
</dbReference>
<dbReference type="PANTHER" id="PTHR40094:SF1">
    <property type="entry name" value="UBIQUITIN DOMAIN-CONTAINING PROTEIN"/>
    <property type="match status" value="1"/>
</dbReference>
<evidence type="ECO:0000313" key="6">
    <source>
        <dbReference type="EMBL" id="EPF47390.1"/>
    </source>
</evidence>